<evidence type="ECO:0000256" key="2">
    <source>
        <dbReference type="ARBA" id="ARBA00022448"/>
    </source>
</evidence>
<dbReference type="EMBL" id="NOWF01000001">
    <property type="protein sequence ID" value="OYD09500.1"/>
    <property type="molecule type" value="Genomic_DNA"/>
</dbReference>
<dbReference type="InterPro" id="IPR036259">
    <property type="entry name" value="MFS_trans_sf"/>
</dbReference>
<feature type="transmembrane region" description="Helical" evidence="6">
    <location>
        <begin position="315"/>
        <end position="338"/>
    </location>
</feature>
<dbReference type="AlphaFoldDB" id="A0A235BB12"/>
<evidence type="ECO:0000313" key="8">
    <source>
        <dbReference type="EMBL" id="OYD09500.1"/>
    </source>
</evidence>
<dbReference type="CDD" id="cd17475">
    <property type="entry name" value="MFS_MT3072_like"/>
    <property type="match status" value="1"/>
</dbReference>
<dbReference type="InterPro" id="IPR020846">
    <property type="entry name" value="MFS_dom"/>
</dbReference>
<evidence type="ECO:0000313" key="9">
    <source>
        <dbReference type="Proteomes" id="UP000215459"/>
    </source>
</evidence>
<dbReference type="Proteomes" id="UP000215459">
    <property type="component" value="Unassembled WGS sequence"/>
</dbReference>
<gene>
    <name evidence="8" type="ORF">CHM34_00315</name>
</gene>
<dbReference type="Gene3D" id="1.20.1250.20">
    <property type="entry name" value="MFS general substrate transporter like domains"/>
    <property type="match status" value="2"/>
</dbReference>
<keyword evidence="2" id="KW-0813">Transport</keyword>
<feature type="transmembrane region" description="Helical" evidence="6">
    <location>
        <begin position="172"/>
        <end position="190"/>
    </location>
</feature>
<proteinExistence type="predicted"/>
<dbReference type="InterPro" id="IPR052952">
    <property type="entry name" value="MFS-Transporter"/>
</dbReference>
<evidence type="ECO:0000256" key="5">
    <source>
        <dbReference type="ARBA" id="ARBA00023136"/>
    </source>
</evidence>
<organism evidence="8 9">
    <name type="scientific">Paludifilum halophilum</name>
    <dbReference type="NCBI Taxonomy" id="1642702"/>
    <lineage>
        <taxon>Bacteria</taxon>
        <taxon>Bacillati</taxon>
        <taxon>Bacillota</taxon>
        <taxon>Bacilli</taxon>
        <taxon>Bacillales</taxon>
        <taxon>Thermoactinomycetaceae</taxon>
        <taxon>Paludifilum</taxon>
    </lineage>
</organism>
<evidence type="ECO:0000256" key="4">
    <source>
        <dbReference type="ARBA" id="ARBA00022989"/>
    </source>
</evidence>
<evidence type="ECO:0000256" key="1">
    <source>
        <dbReference type="ARBA" id="ARBA00004651"/>
    </source>
</evidence>
<feature type="transmembrane region" description="Helical" evidence="6">
    <location>
        <begin position="219"/>
        <end position="243"/>
    </location>
</feature>
<feature type="transmembrane region" description="Helical" evidence="6">
    <location>
        <begin position="51"/>
        <end position="69"/>
    </location>
</feature>
<keyword evidence="4 6" id="KW-1133">Transmembrane helix</keyword>
<keyword evidence="3 6" id="KW-0812">Transmembrane</keyword>
<feature type="transmembrane region" description="Helical" evidence="6">
    <location>
        <begin position="378"/>
        <end position="398"/>
    </location>
</feature>
<feature type="transmembrane region" description="Helical" evidence="6">
    <location>
        <begin position="81"/>
        <end position="100"/>
    </location>
</feature>
<dbReference type="PROSITE" id="PS50850">
    <property type="entry name" value="MFS"/>
    <property type="match status" value="1"/>
</dbReference>
<reference evidence="8 9" key="1">
    <citation type="submission" date="2017-07" db="EMBL/GenBank/DDBJ databases">
        <title>The genome sequence of Paludifilum halophilum highlights mechanisms for microbial adaptation to high salt environemnts.</title>
        <authorList>
            <person name="Belbahri L."/>
        </authorList>
    </citation>
    <scope>NUCLEOTIDE SEQUENCE [LARGE SCALE GENOMIC DNA]</scope>
    <source>
        <strain evidence="8 9">DSM 102817</strain>
    </source>
</reference>
<dbReference type="PANTHER" id="PTHR23527">
    <property type="entry name" value="BLL3282 PROTEIN"/>
    <property type="match status" value="1"/>
</dbReference>
<feature type="transmembrane region" description="Helical" evidence="6">
    <location>
        <begin position="146"/>
        <end position="166"/>
    </location>
</feature>
<feature type="domain" description="Major facilitator superfamily (MFS) profile" evidence="7">
    <location>
        <begin position="13"/>
        <end position="405"/>
    </location>
</feature>
<feature type="transmembrane region" description="Helical" evidence="6">
    <location>
        <begin position="255"/>
        <end position="276"/>
    </location>
</feature>
<sequence length="420" mass="46894">MRFLPSNRPLPFRWVVLGLATWSQASATFVTYGIGPLAAIWQQDFSLSQTQAGLLVSVVNIGPLLSMLFVGRMLDQYGERWIIGCGSLLLGLTMGLAGFLSSYETLLFLLFLVGIHYGTAQPGGSKVVVQWFPPAQRGLAMGIRQAGIPIGGALAGLCIPFLSIQYHWATAVWLQAALAITGGFLFLFIYRNPKTKETETKEDYRLWDELKRLFQQKPLYPLLCSGWFLVSLQMVLVAHLVLFLKNTIEVSLVSAGRMLAVSLFFGMVGRMTLAWLSDTVWKGDRIRPLILSIWSSVIGVILLCTVSPYLPVWTLFFLCGWLGFFGIGWYSLFIVEVAERSSRRSIGLTVSYALTINQIAIITAPALFGWLVDWQDSYFPPWFLLTVPLGASGIWLWSAYLRDSSPKKNCEKTIAEKKSF</sequence>
<comment type="subcellular location">
    <subcellularLocation>
        <location evidence="1">Cell membrane</location>
        <topology evidence="1">Multi-pass membrane protein</topology>
    </subcellularLocation>
</comment>
<evidence type="ECO:0000256" key="6">
    <source>
        <dbReference type="SAM" id="Phobius"/>
    </source>
</evidence>
<dbReference type="GO" id="GO:0005886">
    <property type="term" value="C:plasma membrane"/>
    <property type="evidence" value="ECO:0007669"/>
    <property type="project" value="UniProtKB-SubCell"/>
</dbReference>
<dbReference type="GO" id="GO:0022857">
    <property type="term" value="F:transmembrane transporter activity"/>
    <property type="evidence" value="ECO:0007669"/>
    <property type="project" value="InterPro"/>
</dbReference>
<dbReference type="PANTHER" id="PTHR23527:SF1">
    <property type="entry name" value="BLL3282 PROTEIN"/>
    <property type="match status" value="1"/>
</dbReference>
<feature type="transmembrane region" description="Helical" evidence="6">
    <location>
        <begin position="350"/>
        <end position="372"/>
    </location>
</feature>
<dbReference type="InterPro" id="IPR011701">
    <property type="entry name" value="MFS"/>
</dbReference>
<name>A0A235BB12_9BACL</name>
<keyword evidence="5 6" id="KW-0472">Membrane</keyword>
<accession>A0A235BB12</accession>
<evidence type="ECO:0000256" key="3">
    <source>
        <dbReference type="ARBA" id="ARBA00022692"/>
    </source>
</evidence>
<feature type="transmembrane region" description="Helical" evidence="6">
    <location>
        <begin position="106"/>
        <end position="125"/>
    </location>
</feature>
<dbReference type="Pfam" id="PF07690">
    <property type="entry name" value="MFS_1"/>
    <property type="match status" value="1"/>
</dbReference>
<feature type="transmembrane region" description="Helical" evidence="6">
    <location>
        <begin position="288"/>
        <end position="309"/>
    </location>
</feature>
<comment type="caution">
    <text evidence="8">The sequence shown here is derived from an EMBL/GenBank/DDBJ whole genome shotgun (WGS) entry which is preliminary data.</text>
</comment>
<evidence type="ECO:0000259" key="7">
    <source>
        <dbReference type="PROSITE" id="PS50850"/>
    </source>
</evidence>
<dbReference type="SUPFAM" id="SSF103473">
    <property type="entry name" value="MFS general substrate transporter"/>
    <property type="match status" value="1"/>
</dbReference>
<dbReference type="OrthoDB" id="9794076at2"/>
<protein>
    <submittedName>
        <fullName evidence="8">MFS transporter</fullName>
    </submittedName>
</protein>
<keyword evidence="9" id="KW-1185">Reference proteome</keyword>